<dbReference type="PANTHER" id="PTHR23303:SF15">
    <property type="entry name" value="COLOSSIN-A"/>
    <property type="match status" value="1"/>
</dbReference>
<evidence type="ECO:0000313" key="8">
    <source>
        <dbReference type="EMBL" id="ATE55613.1"/>
    </source>
</evidence>
<evidence type="ECO:0000256" key="2">
    <source>
        <dbReference type="ARBA" id="ARBA00022525"/>
    </source>
</evidence>
<keyword evidence="5" id="KW-1133">Transmembrane helix</keyword>
<keyword evidence="3" id="KW-0732">Signal</keyword>
<dbReference type="GO" id="GO:0005975">
    <property type="term" value="P:carbohydrate metabolic process"/>
    <property type="evidence" value="ECO:0007669"/>
    <property type="project" value="UniProtKB-ARBA"/>
</dbReference>
<feature type="compositionally biased region" description="Low complexity" evidence="4">
    <location>
        <begin position="521"/>
        <end position="566"/>
    </location>
</feature>
<organism evidence="8 9">
    <name type="scientific">Actinosynnema pretiosum</name>
    <dbReference type="NCBI Taxonomy" id="42197"/>
    <lineage>
        <taxon>Bacteria</taxon>
        <taxon>Bacillati</taxon>
        <taxon>Actinomycetota</taxon>
        <taxon>Actinomycetes</taxon>
        <taxon>Pseudonocardiales</taxon>
        <taxon>Pseudonocardiaceae</taxon>
        <taxon>Actinosynnema</taxon>
    </lineage>
</organism>
<keyword evidence="2" id="KW-0964">Secreted</keyword>
<sequence length="816" mass="83805">MEDAGGNGGRVMSAGRGARRLGVVCAVLALLLAVVWWDLPGARAATGSLTGQVYRDDDDNGAQGGGEPGIAGLVVRVTGTRYSCPPAEQPACAVSRTVTTDAGGTFTVTGLESGDHTITVPRPAAYADGRITTGNGGGTVTAPNQLSYVTVIDGYASTGSLFGMRRGALTGTAWVDADSDGVIDDDEPGRLGSVAVVLLRSDETPVASTTTDGSGAYGFDGVAPGDYVVRATLPAGYGAATPTSVAFTLPAGEGGHVDFGMQKGALGDYVWLDSDEDGVQDPEENGIPGIKVELHRVFGGLVATATTNEYGRYFFVDLDEDLYYLKVYRPEGMVFSPRGRGTAATGSSVFHEDGNQQSSGNTRDVRVQVVDSGITQDMDLDAGLHHNAKDLELTSFDVDDANPVVGQEVVFTSVITNVGRAPQDGAMVHLWLPGALRATAASGVGWNGYCQVDPTVVYCYQTGTAAPGESFPPFVLRAVVDGAMTAESAYSRTGLADTSGYGAEAEEKTRANNDLYGAPMTTSTAAPVTTTTEPPVITTEPTSTTTEPPVTTTTEPPVTTTTESPVTTPPTTTPQVTDLAVSVDADTLSPDVGERVVFTTAVTNVGTTTVTGARVALTVPRGLEYELGAPRVDLGGWFCDAFGRQLSCTEPSEVAPGGSYPLLLVTAVVTEPVSPEAARAEVALFDGAPDDNPDNNGAASPMISPPAAPVTTTTLPATATAPPVTTPATTTSPPTTPAEPIATTGIAAPQPTGTTGEPAPEPPTALPARPEDPLATTGRPARLLLLAALVLMTAGATLLVTTRPAPPGRHRAPRRR</sequence>
<feature type="region of interest" description="Disordered" evidence="4">
    <location>
        <begin position="495"/>
        <end position="575"/>
    </location>
</feature>
<accession>A0A290Z9G2</accession>
<dbReference type="Pfam" id="PF01345">
    <property type="entry name" value="DUF11"/>
    <property type="match status" value="1"/>
</dbReference>
<dbReference type="EMBL" id="CP023445">
    <property type="protein sequence ID" value="ATE55613.1"/>
    <property type="molecule type" value="Genomic_DNA"/>
</dbReference>
<feature type="domain" description="SD-repeat containing protein B" evidence="7">
    <location>
        <begin position="50"/>
        <end position="134"/>
    </location>
</feature>
<evidence type="ECO:0000259" key="7">
    <source>
        <dbReference type="Pfam" id="PF17210"/>
    </source>
</evidence>
<feature type="transmembrane region" description="Helical" evidence="5">
    <location>
        <begin position="21"/>
        <end position="39"/>
    </location>
</feature>
<comment type="subcellular location">
    <subcellularLocation>
        <location evidence="1">Secreted</location>
    </subcellularLocation>
</comment>
<dbReference type="NCBIfam" id="TIGR01451">
    <property type="entry name" value="B_ant_repeat"/>
    <property type="match status" value="1"/>
</dbReference>
<dbReference type="SUPFAM" id="SSF117074">
    <property type="entry name" value="Hypothetical protein PA1324"/>
    <property type="match status" value="3"/>
</dbReference>
<evidence type="ECO:0000256" key="5">
    <source>
        <dbReference type="SAM" id="Phobius"/>
    </source>
</evidence>
<gene>
    <name evidence="8" type="ORF">CNX65_21900</name>
</gene>
<dbReference type="Proteomes" id="UP000218505">
    <property type="component" value="Chromosome"/>
</dbReference>
<dbReference type="InterPro" id="IPR051417">
    <property type="entry name" value="SDr/BOS_complex"/>
</dbReference>
<dbReference type="Pfam" id="PF17210">
    <property type="entry name" value="SdrD_B"/>
    <property type="match status" value="3"/>
</dbReference>
<evidence type="ECO:0000256" key="3">
    <source>
        <dbReference type="ARBA" id="ARBA00022729"/>
    </source>
</evidence>
<evidence type="ECO:0000259" key="6">
    <source>
        <dbReference type="Pfam" id="PF01345"/>
    </source>
</evidence>
<feature type="domain" description="SD-repeat containing protein B" evidence="7">
    <location>
        <begin position="172"/>
        <end position="241"/>
    </location>
</feature>
<dbReference type="KEGG" id="apre:CNX65_21900"/>
<dbReference type="InterPro" id="IPR013783">
    <property type="entry name" value="Ig-like_fold"/>
</dbReference>
<evidence type="ECO:0000313" key="9">
    <source>
        <dbReference type="Proteomes" id="UP000218505"/>
    </source>
</evidence>
<evidence type="ECO:0000256" key="1">
    <source>
        <dbReference type="ARBA" id="ARBA00004613"/>
    </source>
</evidence>
<dbReference type="Gene3D" id="2.60.40.10">
    <property type="entry name" value="Immunoglobulins"/>
    <property type="match status" value="3"/>
</dbReference>
<proteinExistence type="predicted"/>
<dbReference type="GO" id="GO:0005576">
    <property type="term" value="C:extracellular region"/>
    <property type="evidence" value="ECO:0007669"/>
    <property type="project" value="UniProtKB-SubCell"/>
</dbReference>
<dbReference type="InterPro" id="IPR033764">
    <property type="entry name" value="Sdr_B"/>
</dbReference>
<feature type="transmembrane region" description="Helical" evidence="5">
    <location>
        <begin position="783"/>
        <end position="801"/>
    </location>
</feature>
<feature type="compositionally biased region" description="Low complexity" evidence="4">
    <location>
        <begin position="709"/>
        <end position="758"/>
    </location>
</feature>
<feature type="domain" description="DUF11" evidence="6">
    <location>
        <begin position="578"/>
        <end position="699"/>
    </location>
</feature>
<feature type="domain" description="SD-repeat containing protein B" evidence="7">
    <location>
        <begin position="265"/>
        <end position="384"/>
    </location>
</feature>
<dbReference type="AlphaFoldDB" id="A0A290Z9G2"/>
<keyword evidence="5" id="KW-0472">Membrane</keyword>
<protein>
    <recommendedName>
        <fullName evidence="10">SD-repeat containing protein B domain-containing protein</fullName>
    </recommendedName>
</protein>
<keyword evidence="5" id="KW-0812">Transmembrane</keyword>
<keyword evidence="9" id="KW-1185">Reference proteome</keyword>
<reference evidence="8" key="1">
    <citation type="submission" date="2017-09" db="EMBL/GenBank/DDBJ databases">
        <title>Complete Genome Sequence of ansamitocin-producing Bacterium Actinosynnema pretiosum X47.</title>
        <authorList>
            <person name="Cao G."/>
            <person name="Zong G."/>
            <person name="Zhong C."/>
            <person name="Fu J."/>
        </authorList>
    </citation>
    <scope>NUCLEOTIDE SEQUENCE [LARGE SCALE GENOMIC DNA]</scope>
    <source>
        <strain evidence="8">X47</strain>
    </source>
</reference>
<evidence type="ECO:0000256" key="4">
    <source>
        <dbReference type="SAM" id="MobiDB-lite"/>
    </source>
</evidence>
<name>A0A290Z9G2_9PSEU</name>
<dbReference type="PANTHER" id="PTHR23303">
    <property type="entry name" value="CARBOXYPEPTIDASE REGULATORY REGION-CONTAINING"/>
    <property type="match status" value="1"/>
</dbReference>
<dbReference type="InterPro" id="IPR047589">
    <property type="entry name" value="DUF11_rpt"/>
</dbReference>
<evidence type="ECO:0008006" key="10">
    <source>
        <dbReference type="Google" id="ProtNLM"/>
    </source>
</evidence>
<feature type="region of interest" description="Disordered" evidence="4">
    <location>
        <begin position="686"/>
        <end position="776"/>
    </location>
</feature>
<dbReference type="InterPro" id="IPR001434">
    <property type="entry name" value="OmcB-like_DUF11"/>
</dbReference>